<evidence type="ECO:0000313" key="9">
    <source>
        <dbReference type="Proteomes" id="UP000284177"/>
    </source>
</evidence>
<reference evidence="8 9" key="1">
    <citation type="submission" date="2016-08" db="EMBL/GenBank/DDBJ databases">
        <title>Novel Firmicutes and Novel Genomes.</title>
        <authorList>
            <person name="Poppleton D.I."/>
            <person name="Gribaldo S."/>
        </authorList>
    </citation>
    <scope>NUCLEOTIDE SEQUENCE [LARGE SCALE GENOMIC DNA]</scope>
    <source>
        <strain evidence="8 9">CTT3</strain>
    </source>
</reference>
<feature type="domain" description="Radical SAM core" evidence="7">
    <location>
        <begin position="1"/>
        <end position="213"/>
    </location>
</feature>
<dbReference type="InterPro" id="IPR013785">
    <property type="entry name" value="Aldolase_TIM"/>
</dbReference>
<dbReference type="CDD" id="cd01335">
    <property type="entry name" value="Radical_SAM"/>
    <property type="match status" value="1"/>
</dbReference>
<name>A0A419SUB8_9FIRM</name>
<dbReference type="GO" id="GO:0003824">
    <property type="term" value="F:catalytic activity"/>
    <property type="evidence" value="ECO:0007669"/>
    <property type="project" value="InterPro"/>
</dbReference>
<dbReference type="InterPro" id="IPR027604">
    <property type="entry name" value="W_rSAM_matur"/>
</dbReference>
<evidence type="ECO:0000259" key="7">
    <source>
        <dbReference type="PROSITE" id="PS51918"/>
    </source>
</evidence>
<dbReference type="InterPro" id="IPR058240">
    <property type="entry name" value="rSAM_sf"/>
</dbReference>
<dbReference type="Proteomes" id="UP000284177">
    <property type="component" value="Unassembled WGS sequence"/>
</dbReference>
<dbReference type="PANTHER" id="PTHR11228">
    <property type="entry name" value="RADICAL SAM DOMAIN PROTEIN"/>
    <property type="match status" value="1"/>
</dbReference>
<accession>A0A419SUB8</accession>
<dbReference type="InterPro" id="IPR050377">
    <property type="entry name" value="Radical_SAM_PqqE_MftC-like"/>
</dbReference>
<dbReference type="InterPro" id="IPR023885">
    <property type="entry name" value="4Fe4S-binding_SPASM_dom"/>
</dbReference>
<proteinExistence type="predicted"/>
<protein>
    <submittedName>
        <fullName evidence="8">Tungsten cofactor oxidoreductase radical SAM maturase</fullName>
    </submittedName>
</protein>
<dbReference type="SFLD" id="SFLDG01387">
    <property type="entry name" value="BtrN-like_SPASM_domain_contain"/>
    <property type="match status" value="1"/>
</dbReference>
<dbReference type="GO" id="GO:0051536">
    <property type="term" value="F:iron-sulfur cluster binding"/>
    <property type="evidence" value="ECO:0007669"/>
    <property type="project" value="UniProtKB-KW"/>
</dbReference>
<keyword evidence="2" id="KW-0004">4Fe-4S</keyword>
<evidence type="ECO:0000256" key="3">
    <source>
        <dbReference type="ARBA" id="ARBA00022691"/>
    </source>
</evidence>
<dbReference type="NCBIfam" id="TIGR04317">
    <property type="entry name" value="W_rSAM_matur"/>
    <property type="match status" value="1"/>
</dbReference>
<dbReference type="SFLD" id="SFLDF00570">
    <property type="entry name" value="tungsten_cofactor_oxidoreducas"/>
    <property type="match status" value="1"/>
</dbReference>
<dbReference type="Pfam" id="PF13186">
    <property type="entry name" value="SPASM"/>
    <property type="match status" value="1"/>
</dbReference>
<comment type="caution">
    <text evidence="8">The sequence shown here is derived from an EMBL/GenBank/DDBJ whole genome shotgun (WGS) entry which is preliminary data.</text>
</comment>
<dbReference type="AlphaFoldDB" id="A0A419SUB8"/>
<dbReference type="PANTHER" id="PTHR11228:SF34">
    <property type="entry name" value="TUNGSTEN-CONTAINING ALDEHYDE FERREDOXIN OXIDOREDUCTASE COFACTOR MODIFYING PROTEIN"/>
    <property type="match status" value="1"/>
</dbReference>
<dbReference type="EMBL" id="MCIB01000040">
    <property type="protein sequence ID" value="RKD28861.1"/>
    <property type="molecule type" value="Genomic_DNA"/>
</dbReference>
<gene>
    <name evidence="8" type="ORF">BET03_07205</name>
</gene>
<dbReference type="InterPro" id="IPR007197">
    <property type="entry name" value="rSAM"/>
</dbReference>
<evidence type="ECO:0000313" key="8">
    <source>
        <dbReference type="EMBL" id="RKD28861.1"/>
    </source>
</evidence>
<evidence type="ECO:0000256" key="4">
    <source>
        <dbReference type="ARBA" id="ARBA00022723"/>
    </source>
</evidence>
<keyword evidence="9" id="KW-1185">Reference proteome</keyword>
<keyword evidence="6" id="KW-0411">Iron-sulfur</keyword>
<dbReference type="CDD" id="cd21121">
    <property type="entry name" value="SPASM_Cmo-like"/>
    <property type="match status" value="1"/>
</dbReference>
<dbReference type="InterPro" id="IPR034391">
    <property type="entry name" value="AdoMet-like_SPASM_containing"/>
</dbReference>
<evidence type="ECO:0000256" key="6">
    <source>
        <dbReference type="ARBA" id="ARBA00023014"/>
    </source>
</evidence>
<dbReference type="Pfam" id="PF04055">
    <property type="entry name" value="Radical_SAM"/>
    <property type="match status" value="1"/>
</dbReference>
<evidence type="ECO:0000256" key="2">
    <source>
        <dbReference type="ARBA" id="ARBA00022485"/>
    </source>
</evidence>
<keyword evidence="4" id="KW-0479">Metal-binding</keyword>
<comment type="cofactor">
    <cofactor evidence="1">
        <name>[4Fe-4S] cluster</name>
        <dbReference type="ChEBI" id="CHEBI:49883"/>
    </cofactor>
</comment>
<dbReference type="Gene3D" id="3.20.20.70">
    <property type="entry name" value="Aldolase class I"/>
    <property type="match status" value="1"/>
</dbReference>
<dbReference type="OrthoDB" id="9810775at2"/>
<evidence type="ECO:0000256" key="5">
    <source>
        <dbReference type="ARBA" id="ARBA00023004"/>
    </source>
</evidence>
<dbReference type="GO" id="GO:0046872">
    <property type="term" value="F:metal ion binding"/>
    <property type="evidence" value="ECO:0007669"/>
    <property type="project" value="UniProtKB-KW"/>
</dbReference>
<dbReference type="PROSITE" id="PS51918">
    <property type="entry name" value="RADICAL_SAM"/>
    <property type="match status" value="1"/>
</dbReference>
<dbReference type="SFLD" id="SFLDS00029">
    <property type="entry name" value="Radical_SAM"/>
    <property type="match status" value="1"/>
</dbReference>
<dbReference type="SUPFAM" id="SSF102114">
    <property type="entry name" value="Radical SAM enzymes"/>
    <property type="match status" value="1"/>
</dbReference>
<sequence length="344" mass="40153">MKKIYLELTDRCNLNCTICYRRNWKDGFSDMSKDTFNKFLKDIKDINGLEEIVLGGIGEPTIYEEILEVLTRLKEYNLNITTNGTLLTNSLVEKIVDTVKKVTISVDGVGKQFEDIRGTNLRIILEGIKRIQELKNRRGSSYPNIQLQFVSSSENVSNIFKVMDLAKEIGCFNIIVSHLLPQTEENKDTILYTIDRNDKLKNLWNKIRNYSFRKGIKIYLPNVELKTERNCDFIRDVTTYITAKGEVVPCYRFSHDSKEYVFGREKNVKKHSFGNIMDKSILDIWNSKEYREFRYYVYTNQFPSCPDCDLVEGCEYQKDTLEDCYGLSPSCGDCMWARRFVKCP</sequence>
<keyword evidence="3" id="KW-0949">S-adenosyl-L-methionine</keyword>
<evidence type="ECO:0000256" key="1">
    <source>
        <dbReference type="ARBA" id="ARBA00001966"/>
    </source>
</evidence>
<dbReference type="SFLD" id="SFLDG01067">
    <property type="entry name" value="SPASM/twitch_domain_containing"/>
    <property type="match status" value="1"/>
</dbReference>
<keyword evidence="5" id="KW-0408">Iron</keyword>
<organism evidence="8 9">
    <name type="scientific">Thermohalobacter berrensis</name>
    <dbReference type="NCBI Taxonomy" id="99594"/>
    <lineage>
        <taxon>Bacteria</taxon>
        <taxon>Bacillati</taxon>
        <taxon>Bacillota</taxon>
        <taxon>Tissierellia</taxon>
        <taxon>Tissierellales</taxon>
        <taxon>Thermohalobacteraceae</taxon>
        <taxon>Thermohalobacter</taxon>
    </lineage>
</organism>